<feature type="transmembrane region" description="Helical" evidence="6">
    <location>
        <begin position="112"/>
        <end position="129"/>
    </location>
</feature>
<dbReference type="Proteomes" id="UP000029980">
    <property type="component" value="Chromosome"/>
</dbReference>
<evidence type="ECO:0000313" key="9">
    <source>
        <dbReference type="Proteomes" id="UP000029980"/>
    </source>
</evidence>
<dbReference type="RefSeq" id="WP_050003570.1">
    <property type="nucleotide sequence ID" value="NZ_CP008887.1"/>
</dbReference>
<feature type="transmembrane region" description="Helical" evidence="6">
    <location>
        <begin position="317"/>
        <end position="336"/>
    </location>
</feature>
<evidence type="ECO:0000313" key="8">
    <source>
        <dbReference type="EMBL" id="AIU70604.1"/>
    </source>
</evidence>
<feature type="transmembrane region" description="Helical" evidence="6">
    <location>
        <begin position="348"/>
        <end position="366"/>
    </location>
</feature>
<feature type="transmembrane region" description="Helical" evidence="6">
    <location>
        <begin position="422"/>
        <end position="444"/>
    </location>
</feature>
<feature type="transmembrane region" description="Helical" evidence="6">
    <location>
        <begin position="31"/>
        <end position="50"/>
    </location>
</feature>
<feature type="transmembrane region" description="Helical" evidence="6">
    <location>
        <begin position="464"/>
        <end position="485"/>
    </location>
</feature>
<dbReference type="InterPro" id="IPR050586">
    <property type="entry name" value="CPA3_Na-H_Antiporter_D"/>
</dbReference>
<feature type="transmembrane region" description="Helical" evidence="6">
    <location>
        <begin position="255"/>
        <end position="276"/>
    </location>
</feature>
<dbReference type="AlphaFoldDB" id="A0A097QVV3"/>
<dbReference type="STRING" id="1505907.TEU_09820"/>
<dbReference type="GO" id="GO:0005886">
    <property type="term" value="C:plasma membrane"/>
    <property type="evidence" value="ECO:0007669"/>
    <property type="project" value="UniProtKB-SubCell"/>
</dbReference>
<feature type="transmembrane region" description="Helical" evidence="6">
    <location>
        <begin position="214"/>
        <end position="235"/>
    </location>
</feature>
<dbReference type="InterPro" id="IPR003918">
    <property type="entry name" value="NADH_UbQ_OxRdtase"/>
</dbReference>
<feature type="transmembrane region" description="Helical" evidence="6">
    <location>
        <begin position="81"/>
        <end position="100"/>
    </location>
</feature>
<sequence length="513" mass="55589">MNALILPTIPMAFAFALPVLSQILKGNRKFVNAYAMVVTGLTFVLSLDVFRAAYSSEKPLIYTFGGWKAPIGIIYEVDRFGALLALTTSFLMFIITFYSVRYLERETGVEWYYTLYLGLEAGLLGIFLTGDAFNLFVMLEVTAAAAYGLVMFYTEEGYPAYSGVRYAIISSIGTTFYFLALGVLYYGFDTVNFADLAAKARGYPFPVSEASGNLLMAFALAMALITWAFTIKSAIMPNHFWLPGAHSSAPSPISAVLSGLVVNAGIYGLARFIWLFTGVPEFENAVRAVSTVLIGLGAVSALLASLAMTAHDDVKRIVAYSTILHMGYLAMAVGLRTELGTKAMVFHMLNHSLGKALLFLAVGVFIHEAGSRKLQDLAGLGKKMPLTTVSLAIATISLVGLPPTNVFFSKLVLYYAYMEKSVALVVVLVLSSVFALVSYMKMLYWLWIKKAENSTDAKEPKSMVAVLLLLAVLCLAIGILSPLILEDVIDPTAVQALDVEGYIQAAINVLGGK</sequence>
<proteinExistence type="predicted"/>
<keyword evidence="4 6" id="KW-1133">Transmembrane helix</keyword>
<reference evidence="8 9" key="1">
    <citation type="journal article" date="2015" name="Int. J. Syst. Evol. Microbiol.">
        <title>Thermococcus eurythermalis sp. nov., a conditional piezophilic hyperthermophilic archaeon with a wide temperature range isolated from an oil-immersed chimney in the Guaymas Basin.</title>
        <authorList>
            <person name="Zhao W."/>
            <person name="Zeng X."/>
            <person name="Xiao X."/>
        </authorList>
    </citation>
    <scope>NUCLEOTIDE SEQUENCE [LARGE SCALE GENOMIC DNA]</scope>
    <source>
        <strain evidence="8 9">A501</strain>
    </source>
</reference>
<dbReference type="GO" id="GO:0042773">
    <property type="term" value="P:ATP synthesis coupled electron transport"/>
    <property type="evidence" value="ECO:0007669"/>
    <property type="project" value="InterPro"/>
</dbReference>
<dbReference type="HOGENOM" id="CLU_007100_9_5_2"/>
<dbReference type="PANTHER" id="PTHR42703">
    <property type="entry name" value="NADH DEHYDROGENASE"/>
    <property type="match status" value="1"/>
</dbReference>
<dbReference type="Pfam" id="PF00361">
    <property type="entry name" value="Proton_antipo_M"/>
    <property type="match status" value="1"/>
</dbReference>
<name>A0A097QVV3_9EURY</name>
<dbReference type="EMBL" id="CP008887">
    <property type="protein sequence ID" value="AIU70604.1"/>
    <property type="molecule type" value="Genomic_DNA"/>
</dbReference>
<dbReference type="OrthoDB" id="371891at2157"/>
<evidence type="ECO:0000256" key="2">
    <source>
        <dbReference type="ARBA" id="ARBA00022475"/>
    </source>
</evidence>
<gene>
    <name evidence="8" type="ORF">TEU_09820</name>
</gene>
<dbReference type="GO" id="GO:0008137">
    <property type="term" value="F:NADH dehydrogenase (ubiquinone) activity"/>
    <property type="evidence" value="ECO:0007669"/>
    <property type="project" value="InterPro"/>
</dbReference>
<evidence type="ECO:0000256" key="5">
    <source>
        <dbReference type="ARBA" id="ARBA00023136"/>
    </source>
</evidence>
<evidence type="ECO:0000259" key="7">
    <source>
        <dbReference type="Pfam" id="PF00361"/>
    </source>
</evidence>
<evidence type="ECO:0000256" key="1">
    <source>
        <dbReference type="ARBA" id="ARBA00004651"/>
    </source>
</evidence>
<feature type="transmembrane region" description="Helical" evidence="6">
    <location>
        <begin position="288"/>
        <end position="310"/>
    </location>
</feature>
<feature type="transmembrane region" description="Helical" evidence="6">
    <location>
        <begin position="386"/>
        <end position="402"/>
    </location>
</feature>
<keyword evidence="5 6" id="KW-0472">Membrane</keyword>
<accession>A0A097QVV3</accession>
<feature type="domain" description="NADH:quinone oxidoreductase/Mrp antiporter transmembrane" evidence="7">
    <location>
        <begin position="131"/>
        <end position="434"/>
    </location>
</feature>
<dbReference type="PANTHER" id="PTHR42703:SF1">
    <property type="entry name" value="NA(+)_H(+) ANTIPORTER SUBUNIT D1"/>
    <property type="match status" value="1"/>
</dbReference>
<dbReference type="KEGG" id="teu:TEU_09820"/>
<dbReference type="PRINTS" id="PR01437">
    <property type="entry name" value="NUOXDRDTASE4"/>
</dbReference>
<protein>
    <submittedName>
        <fullName evidence="8">Monovalent cation/H+ antiporter subunit D</fullName>
    </submittedName>
</protein>
<keyword evidence="9" id="KW-1185">Reference proteome</keyword>
<keyword evidence="2" id="KW-1003">Cell membrane</keyword>
<keyword evidence="3 6" id="KW-0812">Transmembrane</keyword>
<evidence type="ECO:0000256" key="6">
    <source>
        <dbReference type="SAM" id="Phobius"/>
    </source>
</evidence>
<evidence type="ECO:0000256" key="4">
    <source>
        <dbReference type="ARBA" id="ARBA00022989"/>
    </source>
</evidence>
<organism evidence="8 9">
    <name type="scientific">Thermococcus eurythermalis</name>
    <dbReference type="NCBI Taxonomy" id="1505907"/>
    <lineage>
        <taxon>Archaea</taxon>
        <taxon>Methanobacteriati</taxon>
        <taxon>Methanobacteriota</taxon>
        <taxon>Thermococci</taxon>
        <taxon>Thermococcales</taxon>
        <taxon>Thermococcaceae</taxon>
        <taxon>Thermococcus</taxon>
    </lineage>
</organism>
<comment type="subcellular location">
    <subcellularLocation>
        <location evidence="1">Cell membrane</location>
        <topology evidence="1">Multi-pass membrane protein</topology>
    </subcellularLocation>
</comment>
<evidence type="ECO:0000256" key="3">
    <source>
        <dbReference type="ARBA" id="ARBA00022692"/>
    </source>
</evidence>
<feature type="transmembrane region" description="Helical" evidence="6">
    <location>
        <begin position="166"/>
        <end position="188"/>
    </location>
</feature>
<dbReference type="GeneID" id="25153729"/>
<dbReference type="InterPro" id="IPR001750">
    <property type="entry name" value="ND/Mrp_TM"/>
</dbReference>